<feature type="region of interest" description="Disordered" evidence="1">
    <location>
        <begin position="50"/>
        <end position="75"/>
    </location>
</feature>
<organism evidence="2">
    <name type="scientific">Schistocephalus solidus</name>
    <name type="common">Tapeworm</name>
    <dbReference type="NCBI Taxonomy" id="70667"/>
    <lineage>
        <taxon>Eukaryota</taxon>
        <taxon>Metazoa</taxon>
        <taxon>Spiralia</taxon>
        <taxon>Lophotrochozoa</taxon>
        <taxon>Platyhelminthes</taxon>
        <taxon>Cestoda</taxon>
        <taxon>Eucestoda</taxon>
        <taxon>Diphyllobothriidea</taxon>
        <taxon>Diphyllobothriidae</taxon>
        <taxon>Schistocephalus</taxon>
    </lineage>
</organism>
<gene>
    <name evidence="2" type="ORF">TR121555</name>
</gene>
<name>A0A0X3NLF8_SCHSO</name>
<protein>
    <submittedName>
        <fullName evidence="2">Uncharacterized protein</fullName>
    </submittedName>
</protein>
<feature type="compositionally biased region" description="Acidic residues" evidence="1">
    <location>
        <begin position="1"/>
        <end position="12"/>
    </location>
</feature>
<accession>A0A0X3NLF8</accession>
<proteinExistence type="predicted"/>
<dbReference type="EMBL" id="GEEE01022780">
    <property type="protein sequence ID" value="JAP40445.1"/>
    <property type="molecule type" value="Transcribed_RNA"/>
</dbReference>
<feature type="region of interest" description="Disordered" evidence="1">
    <location>
        <begin position="1"/>
        <end position="35"/>
    </location>
</feature>
<feature type="compositionally biased region" description="Polar residues" evidence="1">
    <location>
        <begin position="141"/>
        <end position="159"/>
    </location>
</feature>
<sequence length="159" mass="17283">MEEALPSTDEDIMPAISTNPTVLSKSSHSDISSPKEWTKLDDNIMEEALPSTDEDIMPAISTNPTVLSKSSHSEPTNKFSTYPFMNYAGHVTTDFPSSVPSEELSTAYPSDISSPKEWTKLDDNIMEEALPSTDEDIMPAISTNPTVLSKSSHSGNVTN</sequence>
<reference evidence="2" key="1">
    <citation type="submission" date="2016-01" db="EMBL/GenBank/DDBJ databases">
        <title>Reference transcriptome for the parasite Schistocephalus solidus: insights into the molecular evolution of parasitism.</title>
        <authorList>
            <person name="Hebert F.O."/>
            <person name="Grambauer S."/>
            <person name="Barber I."/>
            <person name="Landry C.R."/>
            <person name="Aubin-Horth N."/>
        </authorList>
    </citation>
    <scope>NUCLEOTIDE SEQUENCE</scope>
</reference>
<feature type="compositionally biased region" description="Polar residues" evidence="1">
    <location>
        <begin position="60"/>
        <end position="75"/>
    </location>
</feature>
<dbReference type="AlphaFoldDB" id="A0A0X3NLF8"/>
<evidence type="ECO:0000256" key="1">
    <source>
        <dbReference type="SAM" id="MobiDB-lite"/>
    </source>
</evidence>
<feature type="region of interest" description="Disordered" evidence="1">
    <location>
        <begin position="131"/>
        <end position="159"/>
    </location>
</feature>
<evidence type="ECO:0000313" key="2">
    <source>
        <dbReference type="EMBL" id="JAP40445.1"/>
    </source>
</evidence>